<comment type="caution">
    <text evidence="3">The sequence shown here is derived from an EMBL/GenBank/DDBJ whole genome shotgun (WGS) entry which is preliminary data.</text>
</comment>
<evidence type="ECO:0000313" key="3">
    <source>
        <dbReference type="EMBL" id="GGE99615.1"/>
    </source>
</evidence>
<evidence type="ECO:0000313" key="4">
    <source>
        <dbReference type="Proteomes" id="UP000632273"/>
    </source>
</evidence>
<keyword evidence="4" id="KW-1185">Reference proteome</keyword>
<dbReference type="InterPro" id="IPR049366">
    <property type="entry name" value="RGL11_C"/>
</dbReference>
<evidence type="ECO:0000259" key="2">
    <source>
        <dbReference type="Pfam" id="PF21348"/>
    </source>
</evidence>
<name>A0ABQ1TRX9_9BACT</name>
<dbReference type="InterPro" id="IPR041624">
    <property type="entry name" value="RGI_lyase"/>
</dbReference>
<dbReference type="PANTHER" id="PTHR43118">
    <property type="entry name" value="RHAMNOGALACTURONAN LYASE (EUROFUNG)"/>
    <property type="match status" value="1"/>
</dbReference>
<feature type="domain" description="Rhamnogalacturonan I lyase beta-sheet" evidence="1">
    <location>
        <begin position="55"/>
        <end position="149"/>
    </location>
</feature>
<dbReference type="Pfam" id="PF18370">
    <property type="entry name" value="RGI_lyase"/>
    <property type="match status" value="1"/>
</dbReference>
<dbReference type="RefSeq" id="WP_188811150.1">
    <property type="nucleotide sequence ID" value="NZ_BMHT01000001.1"/>
</dbReference>
<dbReference type="Proteomes" id="UP000632273">
    <property type="component" value="Unassembled WGS sequence"/>
</dbReference>
<dbReference type="InterPro" id="IPR013783">
    <property type="entry name" value="Ig-like_fold"/>
</dbReference>
<sequence length="754" mass="81164">MKTAFLFPTNPLSALERRRCYRRAISYALLTASLLGGSGVTFAQTKPNAAATTNRQMEALDRGVVAVKQADNKVFISWRLLKNDAQWVSFDVFRQVGTSAPVKLNSAPLTAATNWVDEAADLTQAPKYFVRPLQNGGGSQAASAPVAVWNEGFLRVPLQRPAGGTVSSGTNTSAYTYSPNDASVADLDGDGTYEIVLKWDPSNSRDNASAGLSGPTILDAYKLDGTRLWRIDLGNNIRSGAHYTQFMVYDLDGDGKAEVACKTADGSRDGTGKIIGDGTKDWRSLTVPTDGVLVPTTSDARYGKIMAGPEYFTVFNGLTGAELATTTYIPGRDPVDGWGGVGGNGNSDNTGNRSDRMLACVAYLDGVRPSVVMCRGYYGRSVLAAWDWRNGQLTSRWVFDSQNRTNPFSGMGNHNLSVADVDFDGKDEIVYGSMVVDDNGQGLFTTGLRHGDALHVSDLDPSTPDLEVWGIHENEVSLPGYENSPGVAMYNARTGAVLWSGDPGQDVGRGMAADIDPRYWGAEVWGGSSTIGLRSAKGVRIGNAPSSANFGLWWDGDLQRELLDGTTISKWNYQTSTLGTLLNSASLGGASNNGTKATPSLSGDLLGDWREEVIWRNTNNQELLIFTTTAPTNYRITSLMQDPEYRLSIAWQNVGYNQPPHPSFYLGEGMPVVTGSAQQKAANSIAIFPNPSAGSFRVQAKGTFTYEIHDQLGRKLASGKGQDEAVLGETLRPGLYLISIRTSEGSHVQKVVKQ</sequence>
<dbReference type="Gene3D" id="2.60.40.10">
    <property type="entry name" value="Immunoglobulins"/>
    <property type="match status" value="1"/>
</dbReference>
<dbReference type="SUPFAM" id="SSF69318">
    <property type="entry name" value="Integrin alpha N-terminal domain"/>
    <property type="match status" value="1"/>
</dbReference>
<dbReference type="Pfam" id="PF21348">
    <property type="entry name" value="RGL11_C"/>
    <property type="match status" value="1"/>
</dbReference>
<gene>
    <name evidence="3" type="primary">yesW</name>
    <name evidence="3" type="ORF">GCM10011383_08070</name>
</gene>
<proteinExistence type="predicted"/>
<dbReference type="InterPro" id="IPR034641">
    <property type="entry name" value="RGL11"/>
</dbReference>
<feature type="domain" description="Rhamnogalacturonan lyase family 11 C-terminal" evidence="2">
    <location>
        <begin position="154"/>
        <end position="671"/>
    </location>
</feature>
<protein>
    <submittedName>
        <fullName evidence="3">Rhamnogalacturonan endolyase YesW</fullName>
    </submittedName>
</protein>
<dbReference type="CDD" id="cd10318">
    <property type="entry name" value="RGL11"/>
    <property type="match status" value="1"/>
</dbReference>
<dbReference type="InterPro" id="IPR028994">
    <property type="entry name" value="Integrin_alpha_N"/>
</dbReference>
<accession>A0ABQ1TRX9</accession>
<dbReference type="PANTHER" id="PTHR43118:SF1">
    <property type="entry name" value="RHAMNOGALACTURONAN LYASE (EUROFUNG)"/>
    <property type="match status" value="1"/>
</dbReference>
<evidence type="ECO:0000259" key="1">
    <source>
        <dbReference type="Pfam" id="PF18370"/>
    </source>
</evidence>
<reference evidence="4" key="1">
    <citation type="journal article" date="2019" name="Int. J. Syst. Evol. Microbiol.">
        <title>The Global Catalogue of Microorganisms (GCM) 10K type strain sequencing project: providing services to taxonomists for standard genome sequencing and annotation.</title>
        <authorList>
            <consortium name="The Broad Institute Genomics Platform"/>
            <consortium name="The Broad Institute Genome Sequencing Center for Infectious Disease"/>
            <person name="Wu L."/>
            <person name="Ma J."/>
        </authorList>
    </citation>
    <scope>NUCLEOTIDE SEQUENCE [LARGE SCALE GENOMIC DNA]</scope>
    <source>
        <strain evidence="4">CGMCC 1.15197</strain>
    </source>
</reference>
<dbReference type="NCBIfam" id="TIGR04183">
    <property type="entry name" value="Por_Secre_tail"/>
    <property type="match status" value="1"/>
</dbReference>
<dbReference type="EMBL" id="BMHT01000001">
    <property type="protein sequence ID" value="GGE99615.1"/>
    <property type="molecule type" value="Genomic_DNA"/>
</dbReference>
<dbReference type="InterPro" id="IPR026444">
    <property type="entry name" value="Secre_tail"/>
</dbReference>
<organism evidence="3 4">
    <name type="scientific">Hymenobacter cavernae</name>
    <dbReference type="NCBI Taxonomy" id="2044852"/>
    <lineage>
        <taxon>Bacteria</taxon>
        <taxon>Pseudomonadati</taxon>
        <taxon>Bacteroidota</taxon>
        <taxon>Cytophagia</taxon>
        <taxon>Cytophagales</taxon>
        <taxon>Hymenobacteraceae</taxon>
        <taxon>Hymenobacter</taxon>
    </lineage>
</organism>